<proteinExistence type="inferred from homology"/>
<comment type="caution">
    <text evidence="8">The sequence shown here is derived from an EMBL/GenBank/DDBJ whole genome shotgun (WGS) entry which is preliminary data.</text>
</comment>
<dbReference type="FunFam" id="3.40.640.10:FF:000046">
    <property type="entry name" value="Cystathionine gamma-lyase"/>
    <property type="match status" value="1"/>
</dbReference>
<evidence type="ECO:0000256" key="4">
    <source>
        <dbReference type="ARBA" id="ARBA00023239"/>
    </source>
</evidence>
<dbReference type="InterPro" id="IPR015421">
    <property type="entry name" value="PyrdxlP-dep_Trfase_major"/>
</dbReference>
<evidence type="ECO:0000313" key="9">
    <source>
        <dbReference type="Proteomes" id="UP000198615"/>
    </source>
</evidence>
<dbReference type="AlphaFoldDB" id="A0A8G2EXB8"/>
<dbReference type="RefSeq" id="WP_093147782.1">
    <property type="nucleotide sequence ID" value="NZ_FNBW01000001.1"/>
</dbReference>
<comment type="similarity">
    <text evidence="2 7">Belongs to the trans-sulfuration enzymes family.</text>
</comment>
<accession>A0A8G2EXB8</accession>
<dbReference type="PIRSF" id="PIRSF001434">
    <property type="entry name" value="CGS"/>
    <property type="match status" value="1"/>
</dbReference>
<keyword evidence="9" id="KW-1185">Reference proteome</keyword>
<dbReference type="InterPro" id="IPR000277">
    <property type="entry name" value="Cys/Met-Metab_PyrdxlP-dep_enz"/>
</dbReference>
<evidence type="ECO:0000313" key="8">
    <source>
        <dbReference type="EMBL" id="SDF14017.1"/>
    </source>
</evidence>
<organism evidence="8 9">
    <name type="scientific">Thalassobaculum litoreum DSM 18839</name>
    <dbReference type="NCBI Taxonomy" id="1123362"/>
    <lineage>
        <taxon>Bacteria</taxon>
        <taxon>Pseudomonadati</taxon>
        <taxon>Pseudomonadota</taxon>
        <taxon>Alphaproteobacteria</taxon>
        <taxon>Rhodospirillales</taxon>
        <taxon>Thalassobaculaceae</taxon>
        <taxon>Thalassobaculum</taxon>
    </lineage>
</organism>
<evidence type="ECO:0000256" key="5">
    <source>
        <dbReference type="ARBA" id="ARBA00047517"/>
    </source>
</evidence>
<evidence type="ECO:0000256" key="1">
    <source>
        <dbReference type="ARBA" id="ARBA00001933"/>
    </source>
</evidence>
<dbReference type="InterPro" id="IPR015424">
    <property type="entry name" value="PyrdxlP-dep_Trfase"/>
</dbReference>
<reference evidence="8 9" key="1">
    <citation type="submission" date="2016-10" db="EMBL/GenBank/DDBJ databases">
        <authorList>
            <person name="Varghese N."/>
            <person name="Submissions S."/>
        </authorList>
    </citation>
    <scope>NUCLEOTIDE SEQUENCE [LARGE SCALE GENOMIC DNA]</scope>
    <source>
        <strain evidence="8 9">DSM 18839</strain>
    </source>
</reference>
<gene>
    <name evidence="8" type="ORF">SAMN05660686_00418</name>
</gene>
<dbReference type="Pfam" id="PF01053">
    <property type="entry name" value="Cys_Met_Meta_PP"/>
    <property type="match status" value="1"/>
</dbReference>
<dbReference type="GO" id="GO:0019450">
    <property type="term" value="P:L-cysteine catabolic process to pyruvate"/>
    <property type="evidence" value="ECO:0007669"/>
    <property type="project" value="TreeGrafter"/>
</dbReference>
<evidence type="ECO:0000256" key="7">
    <source>
        <dbReference type="RuleBase" id="RU362118"/>
    </source>
</evidence>
<dbReference type="Gene3D" id="3.90.1150.10">
    <property type="entry name" value="Aspartate Aminotransferase, domain 1"/>
    <property type="match status" value="1"/>
</dbReference>
<dbReference type="EMBL" id="FNBW01000001">
    <property type="protein sequence ID" value="SDF14017.1"/>
    <property type="molecule type" value="Genomic_DNA"/>
</dbReference>
<dbReference type="GO" id="GO:0047804">
    <property type="term" value="F:cysteine-S-conjugate beta-lyase activity"/>
    <property type="evidence" value="ECO:0007669"/>
    <property type="project" value="InterPro"/>
</dbReference>
<dbReference type="PANTHER" id="PTHR43500">
    <property type="entry name" value="CYSTATHIONINE BETA-LYASE-RELATED"/>
    <property type="match status" value="1"/>
</dbReference>
<dbReference type="InterPro" id="IPR006233">
    <property type="entry name" value="Cys_b_lyase_bac"/>
</dbReference>
<sequence>MAEDRQHKTRTRLIHAGRTPHEFSGVVNTPVFHASTVLAPSLEAWRQVRSAPPPNYNEGIDAPITYGVSGTPTTYRLEAALCEIYKAGDVVMTSSGLSAITAGLLAVLKAGDHLLMTDTAYFPTRKFCEQVLAKFGVETTYYDPRIGAGIAGLMRPNTACVYTESPGSQTFEVQDIPAIAEVAHKAGAVVMMDNTWGTPLFCDPFALGVDIVNEAVTKYIGGHSDVIMGLLASTRDYSEQVRSTVRLHGHYVAPDDLYLAARGLRTMEIRLRQTGETGLALARWLEGRPEIECVLHPALESHPDHALWKRDFSGCSGLFSAVFKPVPDQALAAFYDGLTLFGMGASWGGFESLVKPTDITPERSATTWPHEGPIVRFYTGLEDPDDLIADVEAGLDRMRAIAAVAG</sequence>
<evidence type="ECO:0000256" key="2">
    <source>
        <dbReference type="ARBA" id="ARBA00009077"/>
    </source>
</evidence>
<dbReference type="InterPro" id="IPR015422">
    <property type="entry name" value="PyrdxlP-dep_Trfase_small"/>
</dbReference>
<dbReference type="OrthoDB" id="9790858at2"/>
<keyword evidence="4 8" id="KW-0456">Lyase</keyword>
<name>A0A8G2EXB8_9PROT</name>
<keyword evidence="3 6" id="KW-0663">Pyridoxal phosphate</keyword>
<protein>
    <submittedName>
        <fullName evidence="8">Cystathionine beta-lyase</fullName>
    </submittedName>
</protein>
<dbReference type="PANTHER" id="PTHR43500:SF1">
    <property type="entry name" value="CYSTATHIONINE BETA-LYASE-RELATED"/>
    <property type="match status" value="1"/>
</dbReference>
<dbReference type="GO" id="GO:0019346">
    <property type="term" value="P:transsulfuration"/>
    <property type="evidence" value="ECO:0007669"/>
    <property type="project" value="InterPro"/>
</dbReference>
<dbReference type="Proteomes" id="UP000198615">
    <property type="component" value="Unassembled WGS sequence"/>
</dbReference>
<comment type="catalytic activity">
    <reaction evidence="5">
        <text>L,L-cystathionine + H2O = L-homocysteine + pyruvate + NH4(+)</text>
        <dbReference type="Rhea" id="RHEA:13965"/>
        <dbReference type="ChEBI" id="CHEBI:15361"/>
        <dbReference type="ChEBI" id="CHEBI:15377"/>
        <dbReference type="ChEBI" id="CHEBI:28938"/>
        <dbReference type="ChEBI" id="CHEBI:58161"/>
        <dbReference type="ChEBI" id="CHEBI:58199"/>
    </reaction>
</comment>
<dbReference type="SUPFAM" id="SSF53383">
    <property type="entry name" value="PLP-dependent transferases"/>
    <property type="match status" value="1"/>
</dbReference>
<dbReference type="NCBIfam" id="TIGR01324">
    <property type="entry name" value="cysta_beta_ly_B"/>
    <property type="match status" value="1"/>
</dbReference>
<dbReference type="GO" id="GO:0030170">
    <property type="term" value="F:pyridoxal phosphate binding"/>
    <property type="evidence" value="ECO:0007669"/>
    <property type="project" value="InterPro"/>
</dbReference>
<dbReference type="Gene3D" id="3.40.640.10">
    <property type="entry name" value="Type I PLP-dependent aspartate aminotransferase-like (Major domain)"/>
    <property type="match status" value="1"/>
</dbReference>
<evidence type="ECO:0000256" key="3">
    <source>
        <dbReference type="ARBA" id="ARBA00022898"/>
    </source>
</evidence>
<comment type="cofactor">
    <cofactor evidence="1 7">
        <name>pyridoxal 5'-phosphate</name>
        <dbReference type="ChEBI" id="CHEBI:597326"/>
    </cofactor>
</comment>
<evidence type="ECO:0000256" key="6">
    <source>
        <dbReference type="PIRSR" id="PIRSR001434-2"/>
    </source>
</evidence>
<feature type="modified residue" description="N6-(pyridoxal phosphate)lysine" evidence="6">
    <location>
        <position position="218"/>
    </location>
</feature>